<name>A0A0V0HW67_SOLCH</name>
<organism evidence="1">
    <name type="scientific">Solanum chacoense</name>
    <name type="common">Chaco potato</name>
    <dbReference type="NCBI Taxonomy" id="4108"/>
    <lineage>
        <taxon>Eukaryota</taxon>
        <taxon>Viridiplantae</taxon>
        <taxon>Streptophyta</taxon>
        <taxon>Embryophyta</taxon>
        <taxon>Tracheophyta</taxon>
        <taxon>Spermatophyta</taxon>
        <taxon>Magnoliopsida</taxon>
        <taxon>eudicotyledons</taxon>
        <taxon>Gunneridae</taxon>
        <taxon>Pentapetalae</taxon>
        <taxon>asterids</taxon>
        <taxon>lamiids</taxon>
        <taxon>Solanales</taxon>
        <taxon>Solanaceae</taxon>
        <taxon>Solanoideae</taxon>
        <taxon>Solaneae</taxon>
        <taxon>Solanum</taxon>
    </lineage>
</organism>
<reference evidence="1" key="1">
    <citation type="submission" date="2015-12" db="EMBL/GenBank/DDBJ databases">
        <title>Gene expression during late stages of embryo sac development: a critical building block for successful pollen-pistil interactions.</title>
        <authorList>
            <person name="Liu Y."/>
            <person name="Joly V."/>
            <person name="Sabar M."/>
            <person name="Matton D.P."/>
        </authorList>
    </citation>
    <scope>NUCLEOTIDE SEQUENCE</scope>
</reference>
<accession>A0A0V0HW67</accession>
<sequence length="60" mass="6772">METEQVLESMARIDNVVLPTKARLDGLTKCCSWDLNMESPSCYSHALATRPSPREPILCY</sequence>
<dbReference type="EMBL" id="GEDG01014440">
    <property type="protein sequence ID" value="JAP24387.1"/>
    <property type="molecule type" value="Transcribed_RNA"/>
</dbReference>
<dbReference type="AlphaFoldDB" id="A0A0V0HW67"/>
<proteinExistence type="predicted"/>
<protein>
    <submittedName>
        <fullName evidence="1">Putative ovule protein</fullName>
    </submittedName>
</protein>
<evidence type="ECO:0000313" key="1">
    <source>
        <dbReference type="EMBL" id="JAP24387.1"/>
    </source>
</evidence>